<evidence type="ECO:0000313" key="2">
    <source>
        <dbReference type="EMBL" id="EDW42664.1"/>
    </source>
</evidence>
<keyword evidence="3" id="KW-1185">Reference proteome</keyword>
<name>B4HIE9_DROSE</name>
<reference evidence="2 3" key="1">
    <citation type="journal article" date="2007" name="Nature">
        <title>Evolution of genes and genomes on the Drosophila phylogeny.</title>
        <authorList>
            <consortium name="Drosophila 12 Genomes Consortium"/>
            <person name="Clark A.G."/>
            <person name="Eisen M.B."/>
            <person name="Smith D.R."/>
            <person name="Bergman C.M."/>
            <person name="Oliver B."/>
            <person name="Markow T.A."/>
            <person name="Kaufman T.C."/>
            <person name="Kellis M."/>
            <person name="Gelbart W."/>
            <person name="Iyer V.N."/>
            <person name="Pollard D.A."/>
            <person name="Sackton T.B."/>
            <person name="Larracuente A.M."/>
            <person name="Singh N.D."/>
            <person name="Abad J.P."/>
            <person name="Abt D.N."/>
            <person name="Adryan B."/>
            <person name="Aguade M."/>
            <person name="Akashi H."/>
            <person name="Anderson W.W."/>
            <person name="Aquadro C.F."/>
            <person name="Ardell D.H."/>
            <person name="Arguello R."/>
            <person name="Artieri C.G."/>
            <person name="Barbash D.A."/>
            <person name="Barker D."/>
            <person name="Barsanti P."/>
            <person name="Batterham P."/>
            <person name="Batzoglou S."/>
            <person name="Begun D."/>
            <person name="Bhutkar A."/>
            <person name="Blanco E."/>
            <person name="Bosak S.A."/>
            <person name="Bradley R.K."/>
            <person name="Brand A.D."/>
            <person name="Brent M.R."/>
            <person name="Brooks A.N."/>
            <person name="Brown R.H."/>
            <person name="Butlin R.K."/>
            <person name="Caggese C."/>
            <person name="Calvi B.R."/>
            <person name="Bernardo de Carvalho A."/>
            <person name="Caspi A."/>
            <person name="Castrezana S."/>
            <person name="Celniker S.E."/>
            <person name="Chang J.L."/>
            <person name="Chapple C."/>
            <person name="Chatterji S."/>
            <person name="Chinwalla A."/>
            <person name="Civetta A."/>
            <person name="Clifton S.W."/>
            <person name="Comeron J.M."/>
            <person name="Costello J.C."/>
            <person name="Coyne J.A."/>
            <person name="Daub J."/>
            <person name="David R.G."/>
            <person name="Delcher A.L."/>
            <person name="Delehaunty K."/>
            <person name="Do C.B."/>
            <person name="Ebling H."/>
            <person name="Edwards K."/>
            <person name="Eickbush T."/>
            <person name="Evans J.D."/>
            <person name="Filipski A."/>
            <person name="Findeiss S."/>
            <person name="Freyhult E."/>
            <person name="Fulton L."/>
            <person name="Fulton R."/>
            <person name="Garcia A.C."/>
            <person name="Gardiner A."/>
            <person name="Garfield D.A."/>
            <person name="Garvin B.E."/>
            <person name="Gibson G."/>
            <person name="Gilbert D."/>
            <person name="Gnerre S."/>
            <person name="Godfrey J."/>
            <person name="Good R."/>
            <person name="Gotea V."/>
            <person name="Gravely B."/>
            <person name="Greenberg A.J."/>
            <person name="Griffiths-Jones S."/>
            <person name="Gross S."/>
            <person name="Guigo R."/>
            <person name="Gustafson E.A."/>
            <person name="Haerty W."/>
            <person name="Hahn M.W."/>
            <person name="Halligan D.L."/>
            <person name="Halpern A.L."/>
            <person name="Halter G.M."/>
            <person name="Han M.V."/>
            <person name="Heger A."/>
            <person name="Hillier L."/>
            <person name="Hinrichs A.S."/>
            <person name="Holmes I."/>
            <person name="Hoskins R.A."/>
            <person name="Hubisz M.J."/>
            <person name="Hultmark D."/>
            <person name="Huntley M.A."/>
            <person name="Jaffe D.B."/>
            <person name="Jagadeeshan S."/>
            <person name="Jeck W.R."/>
            <person name="Johnson J."/>
            <person name="Jones C.D."/>
            <person name="Jordan W.C."/>
            <person name="Karpen G.H."/>
            <person name="Kataoka E."/>
            <person name="Keightley P.D."/>
            <person name="Kheradpour P."/>
            <person name="Kirkness E.F."/>
            <person name="Koerich L.B."/>
            <person name="Kristiansen K."/>
            <person name="Kudrna D."/>
            <person name="Kulathinal R.J."/>
            <person name="Kumar S."/>
            <person name="Kwok R."/>
            <person name="Lander E."/>
            <person name="Langley C.H."/>
            <person name="Lapoint R."/>
            <person name="Lazzaro B.P."/>
            <person name="Lee S.J."/>
            <person name="Levesque L."/>
            <person name="Li R."/>
            <person name="Lin C.F."/>
            <person name="Lin M.F."/>
            <person name="Lindblad-Toh K."/>
            <person name="Llopart A."/>
            <person name="Long M."/>
            <person name="Low L."/>
            <person name="Lozovsky E."/>
            <person name="Lu J."/>
            <person name="Luo M."/>
            <person name="Machado C.A."/>
            <person name="Makalowski W."/>
            <person name="Marzo M."/>
            <person name="Matsuda M."/>
            <person name="Matzkin L."/>
            <person name="McAllister B."/>
            <person name="McBride C.S."/>
            <person name="McKernan B."/>
            <person name="McKernan K."/>
            <person name="Mendez-Lago M."/>
            <person name="Minx P."/>
            <person name="Mollenhauer M.U."/>
            <person name="Montooth K."/>
            <person name="Mount S.M."/>
            <person name="Mu X."/>
            <person name="Myers E."/>
            <person name="Negre B."/>
            <person name="Newfeld S."/>
            <person name="Nielsen R."/>
            <person name="Noor M.A."/>
            <person name="O'Grady P."/>
            <person name="Pachter L."/>
            <person name="Papaceit M."/>
            <person name="Parisi M.J."/>
            <person name="Parisi M."/>
            <person name="Parts L."/>
            <person name="Pedersen J.S."/>
            <person name="Pesole G."/>
            <person name="Phillippy A.M."/>
            <person name="Ponting C.P."/>
            <person name="Pop M."/>
            <person name="Porcelli D."/>
            <person name="Powell J.R."/>
            <person name="Prohaska S."/>
            <person name="Pruitt K."/>
            <person name="Puig M."/>
            <person name="Quesneville H."/>
            <person name="Ram K.R."/>
            <person name="Rand D."/>
            <person name="Rasmussen M.D."/>
            <person name="Reed L.K."/>
            <person name="Reenan R."/>
            <person name="Reily A."/>
            <person name="Remington K.A."/>
            <person name="Rieger T.T."/>
            <person name="Ritchie M.G."/>
            <person name="Robin C."/>
            <person name="Rogers Y.H."/>
            <person name="Rohde C."/>
            <person name="Rozas J."/>
            <person name="Rubenfield M.J."/>
            <person name="Ruiz A."/>
            <person name="Russo S."/>
            <person name="Salzberg S.L."/>
            <person name="Sanchez-Gracia A."/>
            <person name="Saranga D.J."/>
            <person name="Sato H."/>
            <person name="Schaeffer S.W."/>
            <person name="Schatz M.C."/>
            <person name="Schlenke T."/>
            <person name="Schwartz R."/>
            <person name="Segarra C."/>
            <person name="Singh R.S."/>
            <person name="Sirot L."/>
            <person name="Sirota M."/>
            <person name="Sisneros N.B."/>
            <person name="Smith C.D."/>
            <person name="Smith T.F."/>
            <person name="Spieth J."/>
            <person name="Stage D.E."/>
            <person name="Stark A."/>
            <person name="Stephan W."/>
            <person name="Strausberg R.L."/>
            <person name="Strempel S."/>
            <person name="Sturgill D."/>
            <person name="Sutton G."/>
            <person name="Sutton G.G."/>
            <person name="Tao W."/>
            <person name="Teichmann S."/>
            <person name="Tobari Y.N."/>
            <person name="Tomimura Y."/>
            <person name="Tsolas J.M."/>
            <person name="Valente V.L."/>
            <person name="Venter E."/>
            <person name="Venter J.C."/>
            <person name="Vicario S."/>
            <person name="Vieira F.G."/>
            <person name="Vilella A.J."/>
            <person name="Villasante A."/>
            <person name="Walenz B."/>
            <person name="Wang J."/>
            <person name="Wasserman M."/>
            <person name="Watts T."/>
            <person name="Wilson D."/>
            <person name="Wilson R.K."/>
            <person name="Wing R.A."/>
            <person name="Wolfner M.F."/>
            <person name="Wong A."/>
            <person name="Wong G.K."/>
            <person name="Wu C.I."/>
            <person name="Wu G."/>
            <person name="Yamamoto D."/>
            <person name="Yang H.P."/>
            <person name="Yang S.P."/>
            <person name="Yorke J.A."/>
            <person name="Yoshida K."/>
            <person name="Zdobnov E."/>
            <person name="Zhang P."/>
            <person name="Zhang Y."/>
            <person name="Zimin A.V."/>
            <person name="Baldwin J."/>
            <person name="Abdouelleil A."/>
            <person name="Abdulkadir J."/>
            <person name="Abebe A."/>
            <person name="Abera B."/>
            <person name="Abreu J."/>
            <person name="Acer S.C."/>
            <person name="Aftuck L."/>
            <person name="Alexander A."/>
            <person name="An P."/>
            <person name="Anderson E."/>
            <person name="Anderson S."/>
            <person name="Arachi H."/>
            <person name="Azer M."/>
            <person name="Bachantsang P."/>
            <person name="Barry A."/>
            <person name="Bayul T."/>
            <person name="Berlin A."/>
            <person name="Bessette D."/>
            <person name="Bloom T."/>
            <person name="Blye J."/>
            <person name="Boguslavskiy L."/>
            <person name="Bonnet C."/>
            <person name="Boukhgalter B."/>
            <person name="Bourzgui I."/>
            <person name="Brown A."/>
            <person name="Cahill P."/>
            <person name="Channer S."/>
            <person name="Cheshatsang Y."/>
            <person name="Chuda L."/>
            <person name="Citroen M."/>
            <person name="Collymore A."/>
            <person name="Cooke P."/>
            <person name="Costello M."/>
            <person name="D'Aco K."/>
            <person name="Daza R."/>
            <person name="De Haan G."/>
            <person name="DeGray S."/>
            <person name="DeMaso C."/>
            <person name="Dhargay N."/>
            <person name="Dooley K."/>
            <person name="Dooley E."/>
            <person name="Doricent M."/>
            <person name="Dorje P."/>
            <person name="Dorjee K."/>
            <person name="Dupes A."/>
            <person name="Elong R."/>
            <person name="Falk J."/>
            <person name="Farina A."/>
            <person name="Faro S."/>
            <person name="Ferguson D."/>
            <person name="Fisher S."/>
            <person name="Foley C.D."/>
            <person name="Franke A."/>
            <person name="Friedrich D."/>
            <person name="Gadbois L."/>
            <person name="Gearin G."/>
            <person name="Gearin C.R."/>
            <person name="Giannoukos G."/>
            <person name="Goode T."/>
            <person name="Graham J."/>
            <person name="Grandbois E."/>
            <person name="Grewal S."/>
            <person name="Gyaltsen K."/>
            <person name="Hafez N."/>
            <person name="Hagos B."/>
            <person name="Hall J."/>
            <person name="Henson C."/>
            <person name="Hollinger A."/>
            <person name="Honan T."/>
            <person name="Huard M.D."/>
            <person name="Hughes L."/>
            <person name="Hurhula B."/>
            <person name="Husby M.E."/>
            <person name="Kamat A."/>
            <person name="Kanga B."/>
            <person name="Kashin S."/>
            <person name="Khazanovich D."/>
            <person name="Kisner P."/>
            <person name="Lance K."/>
            <person name="Lara M."/>
            <person name="Lee W."/>
            <person name="Lennon N."/>
            <person name="Letendre F."/>
            <person name="LeVine R."/>
            <person name="Lipovsky A."/>
            <person name="Liu X."/>
            <person name="Liu J."/>
            <person name="Liu S."/>
            <person name="Lokyitsang T."/>
            <person name="Lokyitsang Y."/>
            <person name="Lubonja R."/>
            <person name="Lui A."/>
            <person name="MacDonald P."/>
            <person name="Magnisalis V."/>
            <person name="Maru K."/>
            <person name="Matthews C."/>
            <person name="McCusker W."/>
            <person name="McDonough S."/>
            <person name="Mehta T."/>
            <person name="Meldrim J."/>
            <person name="Meneus L."/>
            <person name="Mihai O."/>
            <person name="Mihalev A."/>
            <person name="Mihova T."/>
            <person name="Mittelman R."/>
            <person name="Mlenga V."/>
            <person name="Montmayeur A."/>
            <person name="Mulrain L."/>
            <person name="Navidi A."/>
            <person name="Naylor J."/>
            <person name="Negash T."/>
            <person name="Nguyen T."/>
            <person name="Nguyen N."/>
            <person name="Nicol R."/>
            <person name="Norbu C."/>
            <person name="Norbu N."/>
            <person name="Novod N."/>
            <person name="O'Neill B."/>
            <person name="Osman S."/>
            <person name="Markiewicz E."/>
            <person name="Oyono O.L."/>
            <person name="Patti C."/>
            <person name="Phunkhang P."/>
            <person name="Pierre F."/>
            <person name="Priest M."/>
            <person name="Raghuraman S."/>
            <person name="Rege F."/>
            <person name="Reyes R."/>
            <person name="Rise C."/>
            <person name="Rogov P."/>
            <person name="Ross K."/>
            <person name="Ryan E."/>
            <person name="Settipalli S."/>
            <person name="Shea T."/>
            <person name="Sherpa N."/>
            <person name="Shi L."/>
            <person name="Shih D."/>
            <person name="Sparrow T."/>
            <person name="Spaulding J."/>
            <person name="Stalker J."/>
            <person name="Stange-Thomann N."/>
            <person name="Stavropoulos S."/>
            <person name="Stone C."/>
            <person name="Strader C."/>
            <person name="Tesfaye S."/>
            <person name="Thomson T."/>
            <person name="Thoulutsang Y."/>
            <person name="Thoulutsang D."/>
            <person name="Topham K."/>
            <person name="Topping I."/>
            <person name="Tsamla T."/>
            <person name="Vassiliev H."/>
            <person name="Vo A."/>
            <person name="Wangchuk T."/>
            <person name="Wangdi T."/>
            <person name="Weiand M."/>
            <person name="Wilkinson J."/>
            <person name="Wilson A."/>
            <person name="Yadav S."/>
            <person name="Young G."/>
            <person name="Yu Q."/>
            <person name="Zembek L."/>
            <person name="Zhong D."/>
            <person name="Zimmer A."/>
            <person name="Zwirko Z."/>
            <person name="Jaffe D.B."/>
            <person name="Alvarez P."/>
            <person name="Brockman W."/>
            <person name="Butler J."/>
            <person name="Chin C."/>
            <person name="Gnerre S."/>
            <person name="Grabherr M."/>
            <person name="Kleber M."/>
            <person name="Mauceli E."/>
            <person name="MacCallum I."/>
        </authorList>
    </citation>
    <scope>NUCLEOTIDE SEQUENCE [LARGE SCALE GENOMIC DNA]</scope>
    <source>
        <strain evidence="3">Rob3c / Tucson 14021-0248.25</strain>
    </source>
</reference>
<evidence type="ECO:0000313" key="3">
    <source>
        <dbReference type="Proteomes" id="UP000001292"/>
    </source>
</evidence>
<dbReference type="STRING" id="7238.B4HIE9"/>
<evidence type="ECO:0000256" key="1">
    <source>
        <dbReference type="SAM" id="SignalP"/>
    </source>
</evidence>
<dbReference type="KEGG" id="dse:6606884"/>
<dbReference type="PANTHER" id="PTHR21112">
    <property type="entry name" value="CHEMOSENSORY PROTEIN A 29A-RELATED"/>
    <property type="match status" value="1"/>
</dbReference>
<accession>B4HIE9</accession>
<dbReference type="OrthoDB" id="7925769at2759"/>
<sequence>MLKYTVLVLLIGIPKLLLQAQVPYEAIFVSVTSAENSKPFDLSNLRLIGRERILNGTFEILEDLDEEHFQISVEIYANAARDGNFKLIPMSIPRQGLCTFFKKYGFYLRDCIKNGINTDLYVNTTSCLFPKGKYYLKNVTINVQNWPIIMQRGLCRHVGTLYKDDVLVGSYNITSSIEDRAPKYY</sequence>
<dbReference type="InterPro" id="IPR010512">
    <property type="entry name" value="DUF1091"/>
</dbReference>
<dbReference type="PANTHER" id="PTHR21112:SF0">
    <property type="entry name" value="CHEMOSENSORY PROTEIN A 29A-RELATED"/>
    <property type="match status" value="1"/>
</dbReference>
<dbReference type="EMBL" id="CH480815">
    <property type="protein sequence ID" value="EDW42664.1"/>
    <property type="molecule type" value="Genomic_DNA"/>
</dbReference>
<dbReference type="OMA" id="IMQRGLC"/>
<feature type="signal peptide" evidence="1">
    <location>
        <begin position="1"/>
        <end position="20"/>
    </location>
</feature>
<dbReference type="PhylomeDB" id="B4HIE9"/>
<dbReference type="Proteomes" id="UP000001292">
    <property type="component" value="Unassembled WGS sequence"/>
</dbReference>
<dbReference type="AlphaFoldDB" id="B4HIE9"/>
<organism evidence="3">
    <name type="scientific">Drosophila sechellia</name>
    <name type="common">Fruit fly</name>
    <dbReference type="NCBI Taxonomy" id="7238"/>
    <lineage>
        <taxon>Eukaryota</taxon>
        <taxon>Metazoa</taxon>
        <taxon>Ecdysozoa</taxon>
        <taxon>Arthropoda</taxon>
        <taxon>Hexapoda</taxon>
        <taxon>Insecta</taxon>
        <taxon>Pterygota</taxon>
        <taxon>Neoptera</taxon>
        <taxon>Endopterygota</taxon>
        <taxon>Diptera</taxon>
        <taxon>Brachycera</taxon>
        <taxon>Muscomorpha</taxon>
        <taxon>Ephydroidea</taxon>
        <taxon>Drosophilidae</taxon>
        <taxon>Drosophila</taxon>
        <taxon>Sophophora</taxon>
    </lineage>
</organism>
<feature type="chain" id="PRO_5002808640" evidence="1">
    <location>
        <begin position="21"/>
        <end position="185"/>
    </location>
</feature>
<keyword evidence="1" id="KW-0732">Signal</keyword>
<dbReference type="Pfam" id="PF06477">
    <property type="entry name" value="DUF1091"/>
    <property type="match status" value="1"/>
</dbReference>
<protein>
    <submittedName>
        <fullName evidence="2">GM26132</fullName>
    </submittedName>
</protein>
<dbReference type="HOGENOM" id="CLU_115081_1_0_1"/>
<gene>
    <name evidence="2" type="primary">Dsec\GM26132</name>
    <name evidence="2" type="ORF">Dsec_GM26132</name>
</gene>
<proteinExistence type="predicted"/>